<name>A0A6J1PWS5_9HYME</name>
<evidence type="ECO:0000256" key="2">
    <source>
        <dbReference type="SAM" id="MobiDB-lite"/>
    </source>
</evidence>
<keyword evidence="3" id="KW-1185">Reference proteome</keyword>
<dbReference type="PANTHER" id="PTHR11215">
    <property type="entry name" value="METAL DEPENDENT HYDROLASE - RELATED"/>
    <property type="match status" value="1"/>
</dbReference>
<dbReference type="GeneID" id="112455828"/>
<dbReference type="OrthoDB" id="10265310at2759"/>
<evidence type="ECO:0000313" key="5">
    <source>
        <dbReference type="RefSeq" id="XP_024873799.1"/>
    </source>
</evidence>
<sequence length="644" mass="73678">MCISDPALPTMSIVRIGTKDGPFHCAEVLACALLKLLPQYKNASIVRSQDRSVLDNCDIVVGVGGEYDSPRHRYDHHVREFQESVSTIIKKSGYNWTNRLSSAGLIYCHFGHDILKRILSDVTKDILEDTIVDEIFKIIYDTFIQEIDAIDNNGQIYRSITDLSARVSRLNYQDENIETQFEKAIALAQNEFLEIFHVTKNIWLPSIIDMRCAIENRFEVDSSGEIVMVPQLSRCQNMWRFVFYLAEEMNVSPSIKYAISKTGNSYRIRCMPDSRVSSERAMLLPEAWGGLKSDALVKVCGIEGAIRVDSNRKTGVHKTKDGAMAMARKALKIVKTVQDREEMEPLRQQNSPQLVPQVPPQPPQASGVNPIGPQQQQQQQPQEQQQQQSQNNAGGEYHSTGTNTPEKTEDNDSENKDQQQTKYNLCYYRTKCNNLKKTTFIWSISNFWEKCSFAETLQSSNIERQPFNLKMSTDIKNKKISFSICLTDNKSKAKICIQVYKIYIKSKKGPSAIVSDWKNFFSNTNSLYDVSLETLRKDESKYLSNNTLSICFIFKTCKDSLLHSSMNDFTSDDSKITFVIEGRECLVKRWILKNVNNTLFKDIIKNFDTEKSEKEKLMLIDKVKYDAFAIGDTLFNIKNIELFV</sequence>
<dbReference type="Pfam" id="PF03690">
    <property type="entry name" value="MYG1_exonuc"/>
    <property type="match status" value="1"/>
</dbReference>
<proteinExistence type="inferred from homology"/>
<dbReference type="PANTHER" id="PTHR11215:SF1">
    <property type="entry name" value="MYG1 EXONUCLEASE"/>
    <property type="match status" value="1"/>
</dbReference>
<evidence type="ECO:0000313" key="4">
    <source>
        <dbReference type="RefSeq" id="XP_024873798.1"/>
    </source>
</evidence>
<comment type="similarity">
    <text evidence="1">Belongs to the MYG1 family.</text>
</comment>
<organism evidence="3 4">
    <name type="scientific">Temnothorax curvispinosus</name>
    <dbReference type="NCBI Taxonomy" id="300111"/>
    <lineage>
        <taxon>Eukaryota</taxon>
        <taxon>Metazoa</taxon>
        <taxon>Ecdysozoa</taxon>
        <taxon>Arthropoda</taxon>
        <taxon>Hexapoda</taxon>
        <taxon>Insecta</taxon>
        <taxon>Pterygota</taxon>
        <taxon>Neoptera</taxon>
        <taxon>Endopterygota</taxon>
        <taxon>Hymenoptera</taxon>
        <taxon>Apocrita</taxon>
        <taxon>Aculeata</taxon>
        <taxon>Formicoidea</taxon>
        <taxon>Formicidae</taxon>
        <taxon>Myrmicinae</taxon>
        <taxon>Temnothorax</taxon>
    </lineage>
</organism>
<dbReference type="GO" id="GO:0005634">
    <property type="term" value="C:nucleus"/>
    <property type="evidence" value="ECO:0007669"/>
    <property type="project" value="TreeGrafter"/>
</dbReference>
<evidence type="ECO:0000313" key="3">
    <source>
        <dbReference type="Proteomes" id="UP000504618"/>
    </source>
</evidence>
<reference evidence="4 5" key="1">
    <citation type="submission" date="2025-04" db="UniProtKB">
        <authorList>
            <consortium name="RefSeq"/>
        </authorList>
    </citation>
    <scope>IDENTIFICATION</scope>
    <source>
        <tissue evidence="4 5">Whole body</tissue>
    </source>
</reference>
<dbReference type="RefSeq" id="XP_024873800.1">
    <property type="nucleotide sequence ID" value="XM_025018032.1"/>
</dbReference>
<dbReference type="InterPro" id="IPR003226">
    <property type="entry name" value="MYG1_exonuclease"/>
</dbReference>
<feature type="region of interest" description="Disordered" evidence="2">
    <location>
        <begin position="338"/>
        <end position="419"/>
    </location>
</feature>
<feature type="compositionally biased region" description="Low complexity" evidence="2">
    <location>
        <begin position="374"/>
        <end position="390"/>
    </location>
</feature>
<dbReference type="RefSeq" id="XP_024873799.1">
    <property type="nucleotide sequence ID" value="XM_025018031.1"/>
</dbReference>
<dbReference type="GO" id="GO:0005737">
    <property type="term" value="C:cytoplasm"/>
    <property type="evidence" value="ECO:0007669"/>
    <property type="project" value="TreeGrafter"/>
</dbReference>
<accession>A0A6J1PWS5</accession>
<feature type="compositionally biased region" description="Basic and acidic residues" evidence="2">
    <location>
        <begin position="406"/>
        <end position="419"/>
    </location>
</feature>
<evidence type="ECO:0000313" key="6">
    <source>
        <dbReference type="RefSeq" id="XP_024873800.1"/>
    </source>
</evidence>
<dbReference type="Proteomes" id="UP000504618">
    <property type="component" value="Unplaced"/>
</dbReference>
<gene>
    <name evidence="4 5 6" type="primary">LOC112455828</name>
</gene>
<dbReference type="AlphaFoldDB" id="A0A6J1PWS5"/>
<evidence type="ECO:0000256" key="1">
    <source>
        <dbReference type="ARBA" id="ARBA00010105"/>
    </source>
</evidence>
<dbReference type="RefSeq" id="XP_024873798.1">
    <property type="nucleotide sequence ID" value="XM_025018030.1"/>
</dbReference>
<protein>
    <submittedName>
        <fullName evidence="4 5">UPF0160 protein MYG1, mitochondrial-like</fullName>
    </submittedName>
</protein>